<dbReference type="Proteomes" id="UP000694861">
    <property type="component" value="Linkage group LG8"/>
</dbReference>
<keyword evidence="7 8" id="KW-0503">Monooxygenase</keyword>
<organism evidence="9 10">
    <name type="scientific">Prunus mume</name>
    <name type="common">Japanese apricot</name>
    <name type="synonym">Armeniaca mume</name>
    <dbReference type="NCBI Taxonomy" id="102107"/>
    <lineage>
        <taxon>Eukaryota</taxon>
        <taxon>Viridiplantae</taxon>
        <taxon>Streptophyta</taxon>
        <taxon>Embryophyta</taxon>
        <taxon>Tracheophyta</taxon>
        <taxon>Spermatophyta</taxon>
        <taxon>Magnoliopsida</taxon>
        <taxon>eudicotyledons</taxon>
        <taxon>Gunneridae</taxon>
        <taxon>Pentapetalae</taxon>
        <taxon>rosids</taxon>
        <taxon>fabids</taxon>
        <taxon>Rosales</taxon>
        <taxon>Rosaceae</taxon>
        <taxon>Amygdaloideae</taxon>
        <taxon>Amygdaleae</taxon>
        <taxon>Prunus</taxon>
    </lineage>
</organism>
<sequence>MGPSLVLPSLGSKWNYLLSFITLDELFLLSGVFNIGDWIPWLKFLDLQGYVKRMKALTKKLDRFYEFVLDEHKTKKEGVEEFVSEGMVDLLLLLVDDPNDLEVKLTYDSVKAITQDSVAGRTDTSATTLEWAMSELIKQPNLIEKATEELDRVIGRERWVEEEDLENLPYIDAIMKEAMRKHPVIVFLPHLALEDCNVAGYDVCKGTLVLVNIWSMGRDPTLWDAPDEFRPERFLGKAIDVKGQSFEFLPFGSGRRMCPGYGLGLKVIRSCLANMLHGFSWKLSENVKKEDLGMEEVYGLLTPRKFPLVAVVEPRLPIHLY</sequence>
<keyword evidence="4 8" id="KW-0479">Metal-binding</keyword>
<evidence type="ECO:0000256" key="3">
    <source>
        <dbReference type="ARBA" id="ARBA00022617"/>
    </source>
</evidence>
<dbReference type="PRINTS" id="PR00463">
    <property type="entry name" value="EP450I"/>
</dbReference>
<evidence type="ECO:0000313" key="9">
    <source>
        <dbReference type="Proteomes" id="UP000694861"/>
    </source>
</evidence>
<accession>A0ABM0PNY0</accession>
<protein>
    <submittedName>
        <fullName evidence="10">Flavonoid 3'-monooxygenase-like</fullName>
    </submittedName>
</protein>
<dbReference type="InterPro" id="IPR002401">
    <property type="entry name" value="Cyt_P450_E_grp-I"/>
</dbReference>
<keyword evidence="5 8" id="KW-0560">Oxidoreductase</keyword>
<gene>
    <name evidence="10" type="primary">LOC103340659</name>
</gene>
<dbReference type="PROSITE" id="PS00086">
    <property type="entry name" value="CYTOCHROME_P450"/>
    <property type="match status" value="1"/>
</dbReference>
<dbReference type="RefSeq" id="XP_008242318.1">
    <property type="nucleotide sequence ID" value="XM_008244096.1"/>
</dbReference>
<dbReference type="Gene3D" id="1.10.630.10">
    <property type="entry name" value="Cytochrome P450"/>
    <property type="match status" value="1"/>
</dbReference>
<dbReference type="PANTHER" id="PTHR47944:SF5">
    <property type="entry name" value="CYTOCHROME P450 71A1-LIKE"/>
    <property type="match status" value="1"/>
</dbReference>
<name>A0ABM0PNY0_PRUMU</name>
<evidence type="ECO:0000256" key="1">
    <source>
        <dbReference type="ARBA" id="ARBA00001971"/>
    </source>
</evidence>
<evidence type="ECO:0000256" key="2">
    <source>
        <dbReference type="ARBA" id="ARBA00010617"/>
    </source>
</evidence>
<dbReference type="PANTHER" id="PTHR47944">
    <property type="entry name" value="CYTOCHROME P450 98A9"/>
    <property type="match status" value="1"/>
</dbReference>
<dbReference type="InterPro" id="IPR017972">
    <property type="entry name" value="Cyt_P450_CS"/>
</dbReference>
<dbReference type="InterPro" id="IPR001128">
    <property type="entry name" value="Cyt_P450"/>
</dbReference>
<dbReference type="InterPro" id="IPR036396">
    <property type="entry name" value="Cyt_P450_sf"/>
</dbReference>
<dbReference type="GeneID" id="103340659"/>
<evidence type="ECO:0000256" key="5">
    <source>
        <dbReference type="ARBA" id="ARBA00023002"/>
    </source>
</evidence>
<evidence type="ECO:0000256" key="8">
    <source>
        <dbReference type="RuleBase" id="RU000461"/>
    </source>
</evidence>
<comment type="similarity">
    <text evidence="2 8">Belongs to the cytochrome P450 family.</text>
</comment>
<keyword evidence="9" id="KW-1185">Reference proteome</keyword>
<evidence type="ECO:0000256" key="7">
    <source>
        <dbReference type="ARBA" id="ARBA00023033"/>
    </source>
</evidence>
<comment type="cofactor">
    <cofactor evidence="1">
        <name>heme</name>
        <dbReference type="ChEBI" id="CHEBI:30413"/>
    </cofactor>
</comment>
<reference evidence="9" key="1">
    <citation type="journal article" date="2012" name="Nat. Commun.">
        <title>The genome of Prunus mume.</title>
        <authorList>
            <person name="Zhang Q."/>
            <person name="Chen W."/>
            <person name="Sun L."/>
            <person name="Zhao F."/>
            <person name="Huang B."/>
            <person name="Yang W."/>
            <person name="Tao Y."/>
            <person name="Wang J."/>
            <person name="Yuan Z."/>
            <person name="Fan G."/>
            <person name="Xing Z."/>
            <person name="Han C."/>
            <person name="Pan H."/>
            <person name="Zhong X."/>
            <person name="Shi W."/>
            <person name="Liang X."/>
            <person name="Du D."/>
            <person name="Sun F."/>
            <person name="Xu Z."/>
            <person name="Hao R."/>
            <person name="Lv T."/>
            <person name="Lv Y."/>
            <person name="Zheng Z."/>
            <person name="Sun M."/>
            <person name="Luo L."/>
            <person name="Cai M."/>
            <person name="Gao Y."/>
            <person name="Wang J."/>
            <person name="Yin Y."/>
            <person name="Xu X."/>
            <person name="Cheng T."/>
            <person name="Wang J."/>
        </authorList>
    </citation>
    <scope>NUCLEOTIDE SEQUENCE [LARGE SCALE GENOMIC DNA]</scope>
</reference>
<reference evidence="10" key="2">
    <citation type="submission" date="2025-08" db="UniProtKB">
        <authorList>
            <consortium name="RefSeq"/>
        </authorList>
    </citation>
    <scope>IDENTIFICATION</scope>
</reference>
<evidence type="ECO:0000256" key="6">
    <source>
        <dbReference type="ARBA" id="ARBA00023004"/>
    </source>
</evidence>
<dbReference type="Pfam" id="PF00067">
    <property type="entry name" value="p450"/>
    <property type="match status" value="1"/>
</dbReference>
<dbReference type="SUPFAM" id="SSF48264">
    <property type="entry name" value="Cytochrome P450"/>
    <property type="match status" value="1"/>
</dbReference>
<proteinExistence type="inferred from homology"/>
<evidence type="ECO:0000256" key="4">
    <source>
        <dbReference type="ARBA" id="ARBA00022723"/>
    </source>
</evidence>
<dbReference type="CDD" id="cd20618">
    <property type="entry name" value="CYP71_clan"/>
    <property type="match status" value="1"/>
</dbReference>
<keyword evidence="6 8" id="KW-0408">Iron</keyword>
<keyword evidence="3 8" id="KW-0349">Heme</keyword>
<dbReference type="PRINTS" id="PR00385">
    <property type="entry name" value="P450"/>
</dbReference>
<evidence type="ECO:0000313" key="10">
    <source>
        <dbReference type="RefSeq" id="XP_008242318.1"/>
    </source>
</evidence>